<dbReference type="InterPro" id="IPR004341">
    <property type="entry name" value="CAT_RNA-bd_dom"/>
</dbReference>
<evidence type="ECO:0000313" key="2">
    <source>
        <dbReference type="EMBL" id="MBV7390693.1"/>
    </source>
</evidence>
<dbReference type="Pfam" id="PF03123">
    <property type="entry name" value="CAT_RBD"/>
    <property type="match status" value="1"/>
</dbReference>
<reference evidence="2 3" key="1">
    <citation type="submission" date="2021-06" db="EMBL/GenBank/DDBJ databases">
        <title>Enterococcus alishanensis sp. nov., a novel lactic acid bacterium isolated from fresh coffee beans.</title>
        <authorList>
            <person name="Chen Y.-S."/>
        </authorList>
    </citation>
    <scope>NUCLEOTIDE SEQUENCE [LARGE SCALE GENOMIC DNA]</scope>
    <source>
        <strain evidence="2 3">ALS3</strain>
    </source>
</reference>
<dbReference type="PANTHER" id="PTHR30185">
    <property type="entry name" value="CRYPTIC BETA-GLUCOSIDE BGL OPERON ANTITERMINATOR"/>
    <property type="match status" value="1"/>
</dbReference>
<feature type="domain" description="PRD" evidence="1">
    <location>
        <begin position="170"/>
        <end position="277"/>
    </location>
</feature>
<dbReference type="Proteomes" id="UP000774130">
    <property type="component" value="Unassembled WGS sequence"/>
</dbReference>
<name>A0ABS6TCQ5_9ENTE</name>
<gene>
    <name evidence="2" type="ORF">KUA55_08380</name>
</gene>
<accession>A0ABS6TCQ5</accession>
<dbReference type="EMBL" id="JAHUZB010000003">
    <property type="protein sequence ID" value="MBV7390693.1"/>
    <property type="molecule type" value="Genomic_DNA"/>
</dbReference>
<organism evidence="2 3">
    <name type="scientific">Enterococcus alishanensis</name>
    <dbReference type="NCBI Taxonomy" id="1303817"/>
    <lineage>
        <taxon>Bacteria</taxon>
        <taxon>Bacillati</taxon>
        <taxon>Bacillota</taxon>
        <taxon>Bacilli</taxon>
        <taxon>Lactobacillales</taxon>
        <taxon>Enterococcaceae</taxon>
        <taxon>Enterococcus</taxon>
    </lineage>
</organism>
<sequence>MKVVKILNNNIAIIEKGGHESIVYSPGVSFKKNVGQRINDSEIEKTYVLDSKDRLEHFSYLLTHSDEKMIYLLNDIVAYGESVNQQKANDYLYLALLDHLTFALRRGKKGQFILSPLTWEVQKFYPKFYEIGTYAVALMRKTFQIDFPDEEAVSIALHFVNINESQSLLAETVESMEILRDILNIIKYHFQISLDESSMNYMRLVTHLQYFIERLRKQEVYDQESSSLYEQVRMLYPEAYLATGKIDIYVKGRFNQYLTPDEYTYLMIHINRVTERK</sequence>
<dbReference type="SMART" id="SM01061">
    <property type="entry name" value="CAT_RBD"/>
    <property type="match status" value="1"/>
</dbReference>
<dbReference type="InterPro" id="IPR050661">
    <property type="entry name" value="BglG_antiterminators"/>
</dbReference>
<dbReference type="PANTHER" id="PTHR30185:SF15">
    <property type="entry name" value="CRYPTIC BETA-GLUCOSIDE BGL OPERON ANTITERMINATOR"/>
    <property type="match status" value="1"/>
</dbReference>
<dbReference type="PROSITE" id="PS51372">
    <property type="entry name" value="PRD_2"/>
    <property type="match status" value="2"/>
</dbReference>
<dbReference type="Pfam" id="PF00874">
    <property type="entry name" value="PRD"/>
    <property type="match status" value="2"/>
</dbReference>
<comment type="caution">
    <text evidence="2">The sequence shown here is derived from an EMBL/GenBank/DDBJ whole genome shotgun (WGS) entry which is preliminary data.</text>
</comment>
<evidence type="ECO:0000313" key="3">
    <source>
        <dbReference type="Proteomes" id="UP000774130"/>
    </source>
</evidence>
<feature type="domain" description="PRD" evidence="1">
    <location>
        <begin position="64"/>
        <end position="169"/>
    </location>
</feature>
<proteinExistence type="predicted"/>
<keyword evidence="3" id="KW-1185">Reference proteome</keyword>
<evidence type="ECO:0000259" key="1">
    <source>
        <dbReference type="PROSITE" id="PS51372"/>
    </source>
</evidence>
<protein>
    <submittedName>
        <fullName evidence="2">PRD domain-containing protein</fullName>
    </submittedName>
</protein>
<dbReference type="InterPro" id="IPR011608">
    <property type="entry name" value="PRD"/>
</dbReference>
<dbReference type="RefSeq" id="WP_218325750.1">
    <property type="nucleotide sequence ID" value="NZ_JAHUZB010000003.1"/>
</dbReference>